<protein>
    <recommendedName>
        <fullName evidence="6">Secreted protein</fullName>
    </recommendedName>
</protein>
<feature type="compositionally biased region" description="Low complexity" evidence="1">
    <location>
        <begin position="57"/>
        <end position="73"/>
    </location>
</feature>
<comment type="caution">
    <text evidence="4">The sequence shown here is derived from an EMBL/GenBank/DDBJ whole genome shotgun (WGS) entry which is preliminary data.</text>
</comment>
<feature type="signal peptide" evidence="3">
    <location>
        <begin position="1"/>
        <end position="19"/>
    </location>
</feature>
<keyword evidence="2" id="KW-0812">Transmembrane</keyword>
<keyword evidence="3" id="KW-0732">Signal</keyword>
<keyword evidence="2" id="KW-1133">Transmembrane helix</keyword>
<feature type="transmembrane region" description="Helical" evidence="2">
    <location>
        <begin position="29"/>
        <end position="47"/>
    </location>
</feature>
<dbReference type="AlphaFoldDB" id="A0A9X6NL09"/>
<dbReference type="EMBL" id="MTYJ01000538">
    <property type="protein sequence ID" value="OWA55094.1"/>
    <property type="molecule type" value="Genomic_DNA"/>
</dbReference>
<keyword evidence="2" id="KW-0472">Membrane</keyword>
<dbReference type="Proteomes" id="UP000192578">
    <property type="component" value="Unassembled WGS sequence"/>
</dbReference>
<evidence type="ECO:0000256" key="3">
    <source>
        <dbReference type="SAM" id="SignalP"/>
    </source>
</evidence>
<evidence type="ECO:0008006" key="6">
    <source>
        <dbReference type="Google" id="ProtNLM"/>
    </source>
</evidence>
<evidence type="ECO:0000313" key="4">
    <source>
        <dbReference type="EMBL" id="OWA55094.1"/>
    </source>
</evidence>
<feature type="chain" id="PRO_5040918868" description="Secreted protein" evidence="3">
    <location>
        <begin position="20"/>
        <end position="94"/>
    </location>
</feature>
<evidence type="ECO:0000313" key="5">
    <source>
        <dbReference type="Proteomes" id="UP000192578"/>
    </source>
</evidence>
<organism evidence="4 5">
    <name type="scientific">Hypsibius exemplaris</name>
    <name type="common">Freshwater tardigrade</name>
    <dbReference type="NCBI Taxonomy" id="2072580"/>
    <lineage>
        <taxon>Eukaryota</taxon>
        <taxon>Metazoa</taxon>
        <taxon>Ecdysozoa</taxon>
        <taxon>Tardigrada</taxon>
        <taxon>Eutardigrada</taxon>
        <taxon>Parachela</taxon>
        <taxon>Hypsibioidea</taxon>
        <taxon>Hypsibiidae</taxon>
        <taxon>Hypsibius</taxon>
    </lineage>
</organism>
<reference evidence="5" key="1">
    <citation type="submission" date="2017-01" db="EMBL/GenBank/DDBJ databases">
        <title>Comparative genomics of anhydrobiosis in the tardigrade Hypsibius dujardini.</title>
        <authorList>
            <person name="Yoshida Y."/>
            <person name="Koutsovoulos G."/>
            <person name="Laetsch D."/>
            <person name="Stevens L."/>
            <person name="Kumar S."/>
            <person name="Horikawa D."/>
            <person name="Ishino K."/>
            <person name="Komine S."/>
            <person name="Tomita M."/>
            <person name="Blaxter M."/>
            <person name="Arakawa K."/>
        </authorList>
    </citation>
    <scope>NUCLEOTIDE SEQUENCE [LARGE SCALE GENOMIC DNA]</scope>
    <source>
        <strain evidence="5">Z151</strain>
    </source>
</reference>
<proteinExistence type="predicted"/>
<gene>
    <name evidence="4" type="ORF">BV898_19479</name>
</gene>
<accession>A0A9X6NL09</accession>
<evidence type="ECO:0000256" key="2">
    <source>
        <dbReference type="SAM" id="Phobius"/>
    </source>
</evidence>
<sequence length="94" mass="10080">MVAILGLLSFFLLLGPGLAFNKLESSTSRPIRFFVHFFLALWIKPFATRRHPLRGRATASSASGAATANATASMGRMNATARRPPVRTSSTSAT</sequence>
<evidence type="ECO:0000256" key="1">
    <source>
        <dbReference type="SAM" id="MobiDB-lite"/>
    </source>
</evidence>
<name>A0A9X6NL09_HYPEX</name>
<feature type="region of interest" description="Disordered" evidence="1">
    <location>
        <begin position="54"/>
        <end position="94"/>
    </location>
</feature>
<keyword evidence="5" id="KW-1185">Reference proteome</keyword>